<dbReference type="InParanoid" id="A0A0L0HLG6"/>
<evidence type="ECO:0000256" key="1">
    <source>
        <dbReference type="ARBA" id="ARBA00004123"/>
    </source>
</evidence>
<feature type="domain" description="SURP motif" evidence="9">
    <location>
        <begin position="56"/>
        <end position="98"/>
    </location>
</feature>
<comment type="subcellular location">
    <subcellularLocation>
        <location evidence="1">Nucleus</location>
    </subcellularLocation>
</comment>
<dbReference type="InterPro" id="IPR029071">
    <property type="entry name" value="Ubiquitin-like_domsf"/>
</dbReference>
<gene>
    <name evidence="10" type="ORF">SPPG_02754</name>
</gene>
<dbReference type="InterPro" id="IPR035563">
    <property type="entry name" value="SF3As1_ubi"/>
</dbReference>
<dbReference type="InterPro" id="IPR000626">
    <property type="entry name" value="Ubiquitin-like_dom"/>
</dbReference>
<keyword evidence="3" id="KW-0747">Spliceosome</keyword>
<dbReference type="InterPro" id="IPR022030">
    <property type="entry name" value="SF3A1_dom"/>
</dbReference>
<feature type="region of interest" description="Disordered" evidence="7">
    <location>
        <begin position="571"/>
        <end position="590"/>
    </location>
</feature>
<dbReference type="AlphaFoldDB" id="A0A0L0HLG6"/>
<dbReference type="GO" id="GO:0000381">
    <property type="term" value="P:regulation of alternative mRNA splicing, via spliceosome"/>
    <property type="evidence" value="ECO:0007669"/>
    <property type="project" value="TreeGrafter"/>
</dbReference>
<dbReference type="Gene3D" id="1.10.10.790">
    <property type="entry name" value="Surp module"/>
    <property type="match status" value="2"/>
</dbReference>
<evidence type="ECO:0000256" key="4">
    <source>
        <dbReference type="ARBA" id="ARBA00022737"/>
    </source>
</evidence>
<organism evidence="10 11">
    <name type="scientific">Spizellomyces punctatus (strain DAOM BR117)</name>
    <dbReference type="NCBI Taxonomy" id="645134"/>
    <lineage>
        <taxon>Eukaryota</taxon>
        <taxon>Fungi</taxon>
        <taxon>Fungi incertae sedis</taxon>
        <taxon>Chytridiomycota</taxon>
        <taxon>Chytridiomycota incertae sedis</taxon>
        <taxon>Chytridiomycetes</taxon>
        <taxon>Spizellomycetales</taxon>
        <taxon>Spizellomycetaceae</taxon>
        <taxon>Spizellomyces</taxon>
    </lineage>
</organism>
<name>A0A0L0HLG6_SPIPD</name>
<evidence type="ECO:0000256" key="7">
    <source>
        <dbReference type="SAM" id="MobiDB-lite"/>
    </source>
</evidence>
<feature type="compositionally biased region" description="Acidic residues" evidence="7">
    <location>
        <begin position="332"/>
        <end position="342"/>
    </location>
</feature>
<dbReference type="eggNOG" id="KOG0007">
    <property type="taxonomic scope" value="Eukaryota"/>
</dbReference>
<feature type="region of interest" description="Disordered" evidence="7">
    <location>
        <begin position="497"/>
        <end position="523"/>
    </location>
</feature>
<dbReference type="GO" id="GO:0071013">
    <property type="term" value="C:catalytic step 2 spliceosome"/>
    <property type="evidence" value="ECO:0007669"/>
    <property type="project" value="TreeGrafter"/>
</dbReference>
<dbReference type="GO" id="GO:0005686">
    <property type="term" value="C:U2 snRNP"/>
    <property type="evidence" value="ECO:0007669"/>
    <property type="project" value="TreeGrafter"/>
</dbReference>
<dbReference type="SMART" id="SM00648">
    <property type="entry name" value="SWAP"/>
    <property type="match status" value="2"/>
</dbReference>
<sequence>MQHDVAKRSDKAMPPAEDPVAFANDISLNANGALPINGGGELQEGIIYPPPEIRNIVDKTANFVARNGPQFEERIRENEKHNPKFCFLNPTDPYRAYYDWKVKDAKEGKAIEKKADVQKVAQVEERPAKLSKPTPKEPPAYEFSTPLPSISAQDLDILKLTAQFVARNGRDFMISLSKREMRNYQFDFLRSNHSLFPYFTKLVEQYTKVLIPPANLNTRLRNNAQNKYSILDRIRQRVDFYEYQEAEKKKAEEEADQERIAYASIDWHDFVIVDTVEFVEADERMDLPPPLNLVDLENMSLTQKKAALLFDTQETPVHDEGAEEMDVEMDEDVDMDEDDATPEPESQMAQPSDPSMKIRTDYVPKGKAPGAAEPTQICTICGVIVKLSEMDEHVRIELMDPKWREQRAAYEAKKQSTNLVQGDDVARNLNSLSGYRSDIFGNEESEIGRKAREEQRQAERDKVIWDGHTASIGDATRQAQQHAAMGQQMGDYGRQDDQNRIGPQVPHQQPGMHGGHMPPNMPPGPPRPYGFPPVPMPPPPSAMGRPPMPLPSMGMPRPIFPPPPLGMAPPFMPPAPPGKRPLNEQETEDAEAKKQRVEEGHLLPEAQFLARHKEPIQVIIRPATGEEDIQFQLPLTTTVSTLKEKIAETVSMASSKQKLTTPTGLAMKNTATLAYYNLQSGAVLGLSTKERGGGKK</sequence>
<dbReference type="RefSeq" id="XP_016610315.1">
    <property type="nucleotide sequence ID" value="XM_016751036.1"/>
</dbReference>
<evidence type="ECO:0000256" key="5">
    <source>
        <dbReference type="ARBA" id="ARBA00023187"/>
    </source>
</evidence>
<dbReference type="PANTHER" id="PTHR15316">
    <property type="entry name" value="SPLICEOSOME ASSOCIATED PROTEIN 114/SWAP SPLICING FACTOR-RELATED"/>
    <property type="match status" value="1"/>
</dbReference>
<accession>A0A0L0HLG6</accession>
<dbReference type="PANTHER" id="PTHR15316:SF1">
    <property type="entry name" value="SPLICING FACTOR 3A SUBUNIT 1"/>
    <property type="match status" value="1"/>
</dbReference>
<feature type="region of interest" description="Disordered" evidence="7">
    <location>
        <begin position="332"/>
        <end position="357"/>
    </location>
</feature>
<dbReference type="VEuPathDB" id="FungiDB:SPPG_02754"/>
<keyword evidence="4" id="KW-0677">Repeat</keyword>
<evidence type="ECO:0000256" key="2">
    <source>
        <dbReference type="ARBA" id="ARBA00022664"/>
    </source>
</evidence>
<evidence type="ECO:0000259" key="9">
    <source>
        <dbReference type="PROSITE" id="PS50128"/>
    </source>
</evidence>
<dbReference type="PROSITE" id="PS50053">
    <property type="entry name" value="UBIQUITIN_2"/>
    <property type="match status" value="1"/>
</dbReference>
<feature type="domain" description="Ubiquitin-like" evidence="8">
    <location>
        <begin position="616"/>
        <end position="693"/>
    </location>
</feature>
<dbReference type="InterPro" id="IPR035967">
    <property type="entry name" value="SWAP/Surp_sf"/>
</dbReference>
<dbReference type="GO" id="GO:0003723">
    <property type="term" value="F:RNA binding"/>
    <property type="evidence" value="ECO:0007669"/>
    <property type="project" value="InterPro"/>
</dbReference>
<dbReference type="CDD" id="cd01800">
    <property type="entry name" value="Ubl_SF3a120"/>
    <property type="match status" value="1"/>
</dbReference>
<reference evidence="10 11" key="1">
    <citation type="submission" date="2009-08" db="EMBL/GenBank/DDBJ databases">
        <title>The Genome Sequence of Spizellomyces punctatus strain DAOM BR117.</title>
        <authorList>
            <consortium name="The Broad Institute Genome Sequencing Platform"/>
            <person name="Russ C."/>
            <person name="Cuomo C."/>
            <person name="Shea T."/>
            <person name="Young S.K."/>
            <person name="Zeng Q."/>
            <person name="Koehrsen M."/>
            <person name="Haas B."/>
            <person name="Borodovsky M."/>
            <person name="Guigo R."/>
            <person name="Alvarado L."/>
            <person name="Berlin A."/>
            <person name="Bochicchio J."/>
            <person name="Borenstein D."/>
            <person name="Chapman S."/>
            <person name="Chen Z."/>
            <person name="Engels R."/>
            <person name="Freedman E."/>
            <person name="Gellesch M."/>
            <person name="Goldberg J."/>
            <person name="Griggs A."/>
            <person name="Gujja S."/>
            <person name="Heiman D."/>
            <person name="Hepburn T."/>
            <person name="Howarth C."/>
            <person name="Jen D."/>
            <person name="Larson L."/>
            <person name="Lewis B."/>
            <person name="Mehta T."/>
            <person name="Park D."/>
            <person name="Pearson M."/>
            <person name="Roberts A."/>
            <person name="Saif S."/>
            <person name="Shenoy N."/>
            <person name="Sisk P."/>
            <person name="Stolte C."/>
            <person name="Sykes S."/>
            <person name="Thomson T."/>
            <person name="Walk T."/>
            <person name="White J."/>
            <person name="Yandava C."/>
            <person name="Burger G."/>
            <person name="Gray M.W."/>
            <person name="Holland P.W.H."/>
            <person name="King N."/>
            <person name="Lang F.B.F."/>
            <person name="Roger A.J."/>
            <person name="Ruiz-Trillo I."/>
            <person name="Lander E."/>
            <person name="Nusbaum C."/>
        </authorList>
    </citation>
    <scope>NUCLEOTIDE SEQUENCE [LARGE SCALE GENOMIC DNA]</scope>
    <source>
        <strain evidence="10 11">DAOM BR117</strain>
    </source>
</reference>
<evidence type="ECO:0000256" key="6">
    <source>
        <dbReference type="ARBA" id="ARBA00023242"/>
    </source>
</evidence>
<dbReference type="OMA" id="HAYYRHR"/>
<dbReference type="GO" id="GO:0045292">
    <property type="term" value="P:mRNA cis splicing, via spliceosome"/>
    <property type="evidence" value="ECO:0007669"/>
    <property type="project" value="InterPro"/>
</dbReference>
<dbReference type="FunCoup" id="A0A0L0HLG6">
    <property type="interactions" value="762"/>
</dbReference>
<evidence type="ECO:0000313" key="11">
    <source>
        <dbReference type="Proteomes" id="UP000053201"/>
    </source>
</evidence>
<dbReference type="FunFam" id="1.10.10.790:FF:000002">
    <property type="entry name" value="Splicing factor 3A subunit 1"/>
    <property type="match status" value="1"/>
</dbReference>
<evidence type="ECO:0000259" key="8">
    <source>
        <dbReference type="PROSITE" id="PS50053"/>
    </source>
</evidence>
<evidence type="ECO:0000313" key="10">
    <source>
        <dbReference type="EMBL" id="KND02276.1"/>
    </source>
</evidence>
<dbReference type="PROSITE" id="PS50128">
    <property type="entry name" value="SURP"/>
    <property type="match status" value="2"/>
</dbReference>
<evidence type="ECO:0008006" key="12">
    <source>
        <dbReference type="Google" id="ProtNLM"/>
    </source>
</evidence>
<keyword evidence="11" id="KW-1185">Reference proteome</keyword>
<feature type="domain" description="SURP motif" evidence="9">
    <location>
        <begin position="157"/>
        <end position="199"/>
    </location>
</feature>
<protein>
    <recommendedName>
        <fullName evidence="12">Splicing factor 3A subunit 1</fullName>
    </recommendedName>
</protein>
<dbReference type="Pfam" id="PF12230">
    <property type="entry name" value="PRP21_like_P"/>
    <property type="match status" value="1"/>
</dbReference>
<dbReference type="SMART" id="SM00213">
    <property type="entry name" value="UBQ"/>
    <property type="match status" value="1"/>
</dbReference>
<dbReference type="FunFam" id="1.10.10.790:FF:000001">
    <property type="entry name" value="Splicing factor 3a, subunit 1"/>
    <property type="match status" value="1"/>
</dbReference>
<keyword evidence="2" id="KW-0507">mRNA processing</keyword>
<dbReference type="GO" id="GO:0071004">
    <property type="term" value="C:U2-type prespliceosome"/>
    <property type="evidence" value="ECO:0007669"/>
    <property type="project" value="TreeGrafter"/>
</dbReference>
<dbReference type="Pfam" id="PF01805">
    <property type="entry name" value="Surp"/>
    <property type="match status" value="2"/>
</dbReference>
<dbReference type="GeneID" id="27686317"/>
<dbReference type="SUPFAM" id="SSF54236">
    <property type="entry name" value="Ubiquitin-like"/>
    <property type="match status" value="1"/>
</dbReference>
<dbReference type="Proteomes" id="UP000053201">
    <property type="component" value="Unassembled WGS sequence"/>
</dbReference>
<dbReference type="InterPro" id="IPR000061">
    <property type="entry name" value="Surp"/>
</dbReference>
<dbReference type="InterPro" id="IPR045146">
    <property type="entry name" value="SF3A1"/>
</dbReference>
<dbReference type="STRING" id="645134.A0A0L0HLG6"/>
<dbReference type="SUPFAM" id="SSF109905">
    <property type="entry name" value="Surp module (SWAP domain)"/>
    <property type="match status" value="2"/>
</dbReference>
<keyword evidence="6" id="KW-0539">Nucleus</keyword>
<evidence type="ECO:0000256" key="3">
    <source>
        <dbReference type="ARBA" id="ARBA00022728"/>
    </source>
</evidence>
<feature type="compositionally biased region" description="Low complexity" evidence="7">
    <location>
        <begin position="502"/>
        <end position="518"/>
    </location>
</feature>
<dbReference type="Pfam" id="PF00240">
    <property type="entry name" value="ubiquitin"/>
    <property type="match status" value="1"/>
</dbReference>
<dbReference type="OrthoDB" id="447637at2759"/>
<keyword evidence="5" id="KW-0508">mRNA splicing</keyword>
<dbReference type="Gene3D" id="3.10.20.90">
    <property type="entry name" value="Phosphatidylinositol 3-kinase Catalytic Subunit, Chain A, domain 1"/>
    <property type="match status" value="1"/>
</dbReference>
<dbReference type="EMBL" id="KQ257453">
    <property type="protein sequence ID" value="KND02276.1"/>
    <property type="molecule type" value="Genomic_DNA"/>
</dbReference>
<proteinExistence type="predicted"/>